<dbReference type="Proteomes" id="UP000054567">
    <property type="component" value="Unassembled WGS sequence"/>
</dbReference>
<evidence type="ECO:0000313" key="2">
    <source>
        <dbReference type="Proteomes" id="UP000054567"/>
    </source>
</evidence>
<gene>
    <name evidence="1" type="ORF">CPAG_04408</name>
</gene>
<name>A0A0J6FFI3_COCPO</name>
<reference evidence="1 2" key="1">
    <citation type="submission" date="2007-06" db="EMBL/GenBank/DDBJ databases">
        <title>The Genome Sequence of Coccidioides posadasii RMSCC_3488.</title>
        <authorList>
            <consortium name="Coccidioides Genome Resources Consortium"/>
            <consortium name="The Broad Institute Genome Sequencing Platform"/>
            <person name="Henn M.R."/>
            <person name="Sykes S."/>
            <person name="Young S."/>
            <person name="Jaffe D."/>
            <person name="Berlin A."/>
            <person name="Alvarez P."/>
            <person name="Butler J."/>
            <person name="Gnerre S."/>
            <person name="Grabherr M."/>
            <person name="Mauceli E."/>
            <person name="Brockman W."/>
            <person name="Kodira C."/>
            <person name="Alvarado L."/>
            <person name="Zeng Q."/>
            <person name="Crawford M."/>
            <person name="Antoine C."/>
            <person name="Devon K."/>
            <person name="Galgiani J."/>
            <person name="Orsborn K."/>
            <person name="Lewis M.L."/>
            <person name="Nusbaum C."/>
            <person name="Galagan J."/>
            <person name="Birren B."/>
        </authorList>
    </citation>
    <scope>NUCLEOTIDE SEQUENCE [LARGE SCALE GENOMIC DNA]</scope>
    <source>
        <strain evidence="1 2">RMSCC 3488</strain>
    </source>
</reference>
<accession>A0A0J6FFI3</accession>
<reference evidence="2" key="2">
    <citation type="journal article" date="2009" name="Genome Res.">
        <title>Comparative genomic analyses of the human fungal pathogens Coccidioides and their relatives.</title>
        <authorList>
            <person name="Sharpton T.J."/>
            <person name="Stajich J.E."/>
            <person name="Rounsley S.D."/>
            <person name="Gardner M.J."/>
            <person name="Wortman J.R."/>
            <person name="Jordar V.S."/>
            <person name="Maiti R."/>
            <person name="Kodira C.D."/>
            <person name="Neafsey D.E."/>
            <person name="Zeng Q."/>
            <person name="Hung C.-Y."/>
            <person name="McMahan C."/>
            <person name="Muszewska A."/>
            <person name="Grynberg M."/>
            <person name="Mandel M.A."/>
            <person name="Kellner E.M."/>
            <person name="Barker B.M."/>
            <person name="Galgiani J.N."/>
            <person name="Orbach M.J."/>
            <person name="Kirkland T.N."/>
            <person name="Cole G.T."/>
            <person name="Henn M.R."/>
            <person name="Birren B.W."/>
            <person name="Taylor J.W."/>
        </authorList>
    </citation>
    <scope>NUCLEOTIDE SEQUENCE [LARGE SCALE GENOMIC DNA]</scope>
    <source>
        <strain evidence="2">RMSCC 3488</strain>
    </source>
</reference>
<protein>
    <submittedName>
        <fullName evidence="1">Uncharacterized protein</fullName>
    </submittedName>
</protein>
<evidence type="ECO:0000313" key="1">
    <source>
        <dbReference type="EMBL" id="KMM68075.1"/>
    </source>
</evidence>
<dbReference type="EMBL" id="DS268110">
    <property type="protein sequence ID" value="KMM68075.1"/>
    <property type="molecule type" value="Genomic_DNA"/>
</dbReference>
<dbReference type="AlphaFoldDB" id="A0A0J6FFI3"/>
<proteinExistence type="predicted"/>
<sequence>MVMFQGKEQLIASRFWAVLPPATGQSAAANRAARGQFSDTRSIDYTSTYRVTGDSIHSSQTRKSQKSIQTPYFTTESSIRYCIPATLTESSSLCDSVVKGIAALIHTVIAGVFPESPCLLAAASSSPNWEAPWFLLADG</sequence>
<organism evidence="1 2">
    <name type="scientific">Coccidioides posadasii RMSCC 3488</name>
    <dbReference type="NCBI Taxonomy" id="454284"/>
    <lineage>
        <taxon>Eukaryota</taxon>
        <taxon>Fungi</taxon>
        <taxon>Dikarya</taxon>
        <taxon>Ascomycota</taxon>
        <taxon>Pezizomycotina</taxon>
        <taxon>Eurotiomycetes</taxon>
        <taxon>Eurotiomycetidae</taxon>
        <taxon>Onygenales</taxon>
        <taxon>Onygenaceae</taxon>
        <taxon>Coccidioides</taxon>
    </lineage>
</organism>
<dbReference type="VEuPathDB" id="FungiDB:CPAG_04408"/>
<reference evidence="2" key="3">
    <citation type="journal article" date="2010" name="Genome Res.">
        <title>Population genomic sequencing of Coccidioides fungi reveals recent hybridization and transposon control.</title>
        <authorList>
            <person name="Neafsey D.E."/>
            <person name="Barker B.M."/>
            <person name="Sharpton T.J."/>
            <person name="Stajich J.E."/>
            <person name="Park D.J."/>
            <person name="Whiston E."/>
            <person name="Hung C.-Y."/>
            <person name="McMahan C."/>
            <person name="White J."/>
            <person name="Sykes S."/>
            <person name="Heiman D."/>
            <person name="Young S."/>
            <person name="Zeng Q."/>
            <person name="Abouelleil A."/>
            <person name="Aftuck L."/>
            <person name="Bessette D."/>
            <person name="Brown A."/>
            <person name="FitzGerald M."/>
            <person name="Lui A."/>
            <person name="Macdonald J.P."/>
            <person name="Priest M."/>
            <person name="Orbach M.J."/>
            <person name="Galgiani J.N."/>
            <person name="Kirkland T.N."/>
            <person name="Cole G.T."/>
            <person name="Birren B.W."/>
            <person name="Henn M.R."/>
            <person name="Taylor J.W."/>
            <person name="Rounsley S.D."/>
        </authorList>
    </citation>
    <scope>NUCLEOTIDE SEQUENCE [LARGE SCALE GENOMIC DNA]</scope>
    <source>
        <strain evidence="2">RMSCC 3488</strain>
    </source>
</reference>